<organism evidence="1 2">
    <name type="scientific">Streptomyces fuscichromogenes</name>
    <dbReference type="NCBI Taxonomy" id="1324013"/>
    <lineage>
        <taxon>Bacteria</taxon>
        <taxon>Bacillati</taxon>
        <taxon>Actinomycetota</taxon>
        <taxon>Actinomycetes</taxon>
        <taxon>Kitasatosporales</taxon>
        <taxon>Streptomycetaceae</taxon>
        <taxon>Streptomyces</taxon>
    </lineage>
</organism>
<name>A0A917XGZ4_9ACTN</name>
<proteinExistence type="predicted"/>
<evidence type="ECO:0000313" key="2">
    <source>
        <dbReference type="Proteomes" id="UP000653411"/>
    </source>
</evidence>
<reference evidence="1" key="1">
    <citation type="journal article" date="2014" name="Int. J. Syst. Evol. Microbiol.">
        <title>Complete genome sequence of Corynebacterium casei LMG S-19264T (=DSM 44701T), isolated from a smear-ripened cheese.</title>
        <authorList>
            <consortium name="US DOE Joint Genome Institute (JGI-PGF)"/>
            <person name="Walter F."/>
            <person name="Albersmeier A."/>
            <person name="Kalinowski J."/>
            <person name="Ruckert C."/>
        </authorList>
    </citation>
    <scope>NUCLEOTIDE SEQUENCE</scope>
    <source>
        <strain evidence="1">CGMCC 4.7110</strain>
    </source>
</reference>
<reference evidence="1" key="2">
    <citation type="submission" date="2020-09" db="EMBL/GenBank/DDBJ databases">
        <authorList>
            <person name="Sun Q."/>
            <person name="Zhou Y."/>
        </authorList>
    </citation>
    <scope>NUCLEOTIDE SEQUENCE</scope>
    <source>
        <strain evidence="1">CGMCC 4.7110</strain>
    </source>
</reference>
<sequence length="78" mass="8670">MVQRAEREAVGHQAEIPNRDWSWGTATARQRLVHRLGTVSQMTADGSELNGLGRLAAAIKSAMLTRWPALQPLPRQRP</sequence>
<evidence type="ECO:0000313" key="1">
    <source>
        <dbReference type="EMBL" id="GGN22225.1"/>
    </source>
</evidence>
<protein>
    <submittedName>
        <fullName evidence="1">Uncharacterized protein</fullName>
    </submittedName>
</protein>
<dbReference type="EMBL" id="BMML01000012">
    <property type="protein sequence ID" value="GGN22225.1"/>
    <property type="molecule type" value="Genomic_DNA"/>
</dbReference>
<comment type="caution">
    <text evidence="1">The sequence shown here is derived from an EMBL/GenBank/DDBJ whole genome shotgun (WGS) entry which is preliminary data.</text>
</comment>
<dbReference type="AlphaFoldDB" id="A0A917XGZ4"/>
<gene>
    <name evidence="1" type="ORF">GCM10011578_053870</name>
</gene>
<dbReference type="Proteomes" id="UP000653411">
    <property type="component" value="Unassembled WGS sequence"/>
</dbReference>
<keyword evidence="2" id="KW-1185">Reference proteome</keyword>
<accession>A0A917XGZ4</accession>